<protein>
    <submittedName>
        <fullName evidence="3">Death domain-associated protein</fullName>
    </submittedName>
</protein>
<feature type="region of interest" description="Disordered" evidence="1">
    <location>
        <begin position="1"/>
        <end position="57"/>
    </location>
</feature>
<dbReference type="Pfam" id="PF19099">
    <property type="entry name" value="DUF5786"/>
    <property type="match status" value="1"/>
</dbReference>
<reference evidence="3 4" key="1">
    <citation type="submission" date="2020-06" db="EMBL/GenBank/DDBJ databases">
        <title>NJ-3-1, isolated from saline soil.</title>
        <authorList>
            <person name="Cui H.L."/>
            <person name="Shi X."/>
        </authorList>
    </citation>
    <scope>NUCLEOTIDE SEQUENCE [LARGE SCALE GENOMIC DNA]</scope>
    <source>
        <strain evidence="3 4">NJ-3-1</strain>
    </source>
</reference>
<dbReference type="AlphaFoldDB" id="A0A7D5QMX7"/>
<dbReference type="KEGG" id="halu:HUG12_19480"/>
<dbReference type="Proteomes" id="UP000509626">
    <property type="component" value="Chromosome"/>
</dbReference>
<dbReference type="RefSeq" id="WP_179270369.1">
    <property type="nucleotide sequence ID" value="NZ_CP058579.1"/>
</dbReference>
<evidence type="ECO:0000313" key="4">
    <source>
        <dbReference type="Proteomes" id="UP000509626"/>
    </source>
</evidence>
<evidence type="ECO:0000259" key="2">
    <source>
        <dbReference type="Pfam" id="PF19099"/>
    </source>
</evidence>
<accession>A0A7D5QMX7</accession>
<feature type="domain" description="DUF5786" evidence="2">
    <location>
        <begin position="3"/>
        <end position="55"/>
    </location>
</feature>
<dbReference type="EMBL" id="CP058579">
    <property type="protein sequence ID" value="QLG63785.1"/>
    <property type="molecule type" value="Genomic_DNA"/>
</dbReference>
<gene>
    <name evidence="3" type="ORF">HUG12_19480</name>
</gene>
<sequence length="57" mass="6255">MGFGSYDESEQENQDVDADLDDETVSTGEADHEGSVEFEIGASNDELLDRLSDIKDD</sequence>
<feature type="compositionally biased region" description="Basic and acidic residues" evidence="1">
    <location>
        <begin position="47"/>
        <end position="57"/>
    </location>
</feature>
<keyword evidence="4" id="KW-1185">Reference proteome</keyword>
<dbReference type="GeneID" id="56039689"/>
<organism evidence="3 4">
    <name type="scientific">Halorarum salinum</name>
    <dbReference type="NCBI Taxonomy" id="2743089"/>
    <lineage>
        <taxon>Archaea</taxon>
        <taxon>Methanobacteriati</taxon>
        <taxon>Methanobacteriota</taxon>
        <taxon>Stenosarchaea group</taxon>
        <taxon>Halobacteria</taxon>
        <taxon>Halobacteriales</taxon>
        <taxon>Haloferacaceae</taxon>
        <taxon>Halorarum</taxon>
    </lineage>
</organism>
<dbReference type="OrthoDB" id="166327at2157"/>
<evidence type="ECO:0000313" key="3">
    <source>
        <dbReference type="EMBL" id="QLG63785.1"/>
    </source>
</evidence>
<evidence type="ECO:0000256" key="1">
    <source>
        <dbReference type="SAM" id="MobiDB-lite"/>
    </source>
</evidence>
<dbReference type="InterPro" id="IPR043902">
    <property type="entry name" value="DUF5786"/>
</dbReference>
<proteinExistence type="predicted"/>
<feature type="compositionally biased region" description="Acidic residues" evidence="1">
    <location>
        <begin position="7"/>
        <end position="24"/>
    </location>
</feature>
<name>A0A7D5QMX7_9EURY</name>